<dbReference type="AlphaFoldDB" id="A0A5C6DKP4"/>
<organism evidence="2 3">
    <name type="scientific">Novipirellula artificiosorum</name>
    <dbReference type="NCBI Taxonomy" id="2528016"/>
    <lineage>
        <taxon>Bacteria</taxon>
        <taxon>Pseudomonadati</taxon>
        <taxon>Planctomycetota</taxon>
        <taxon>Planctomycetia</taxon>
        <taxon>Pirellulales</taxon>
        <taxon>Pirellulaceae</taxon>
        <taxon>Novipirellula</taxon>
    </lineage>
</organism>
<comment type="caution">
    <text evidence="2">The sequence shown here is derived from an EMBL/GenBank/DDBJ whole genome shotgun (WGS) entry which is preliminary data.</text>
</comment>
<keyword evidence="3" id="KW-1185">Reference proteome</keyword>
<dbReference type="EMBL" id="SJPV01000005">
    <property type="protein sequence ID" value="TWU37338.1"/>
    <property type="molecule type" value="Genomic_DNA"/>
</dbReference>
<protein>
    <recommendedName>
        <fullName evidence="4">Bacterial type II and III secretion system protein</fullName>
    </recommendedName>
</protein>
<evidence type="ECO:0000256" key="1">
    <source>
        <dbReference type="SAM" id="SignalP"/>
    </source>
</evidence>
<proteinExistence type="predicted"/>
<dbReference type="RefSeq" id="WP_146527697.1">
    <property type="nucleotide sequence ID" value="NZ_SJPV01000005.1"/>
</dbReference>
<feature type="chain" id="PRO_5022872375" description="Bacterial type II and III secretion system protein" evidence="1">
    <location>
        <begin position="21"/>
        <end position="201"/>
    </location>
</feature>
<gene>
    <name evidence="2" type="ORF">Poly41_34680</name>
</gene>
<accession>A0A5C6DKP4</accession>
<evidence type="ECO:0008006" key="4">
    <source>
        <dbReference type="Google" id="ProtNLM"/>
    </source>
</evidence>
<feature type="signal peptide" evidence="1">
    <location>
        <begin position="1"/>
        <end position="20"/>
    </location>
</feature>
<evidence type="ECO:0000313" key="2">
    <source>
        <dbReference type="EMBL" id="TWU37338.1"/>
    </source>
</evidence>
<keyword evidence="1" id="KW-0732">Signal</keyword>
<sequence length="201" mass="21769" precursor="true">MKRFSLCIALVVWFAHSASSQESRNPYPDPPTIPEAGVSENYVITLAVYRLDHPIDSAQKNAAELIASLTASENKPTETIHLSVVSGFRTMVQFGSDVSVTTGSITNRGSTARQMETRSVGTLLTATITPKQNQLLVELNYSSSQIAGDEQADSHPSVVKNTIETSLMMEIGKPMLVSGLTKSVNDKSTLQTLCYVMTVTQ</sequence>
<dbReference type="Proteomes" id="UP000319143">
    <property type="component" value="Unassembled WGS sequence"/>
</dbReference>
<name>A0A5C6DKP4_9BACT</name>
<reference evidence="2 3" key="1">
    <citation type="submission" date="2019-02" db="EMBL/GenBank/DDBJ databases">
        <title>Deep-cultivation of Planctomycetes and their phenomic and genomic characterization uncovers novel biology.</title>
        <authorList>
            <person name="Wiegand S."/>
            <person name="Jogler M."/>
            <person name="Boedeker C."/>
            <person name="Pinto D."/>
            <person name="Vollmers J."/>
            <person name="Rivas-Marin E."/>
            <person name="Kohn T."/>
            <person name="Peeters S.H."/>
            <person name="Heuer A."/>
            <person name="Rast P."/>
            <person name="Oberbeckmann S."/>
            <person name="Bunk B."/>
            <person name="Jeske O."/>
            <person name="Meyerdierks A."/>
            <person name="Storesund J.E."/>
            <person name="Kallscheuer N."/>
            <person name="Luecker S."/>
            <person name="Lage O.M."/>
            <person name="Pohl T."/>
            <person name="Merkel B.J."/>
            <person name="Hornburger P."/>
            <person name="Mueller R.-W."/>
            <person name="Bruemmer F."/>
            <person name="Labrenz M."/>
            <person name="Spormann A.M."/>
            <person name="Op Den Camp H."/>
            <person name="Overmann J."/>
            <person name="Amann R."/>
            <person name="Jetten M.S.M."/>
            <person name="Mascher T."/>
            <person name="Medema M.H."/>
            <person name="Devos D.P."/>
            <person name="Kaster A.-K."/>
            <person name="Ovreas L."/>
            <person name="Rohde M."/>
            <person name="Galperin M.Y."/>
            <person name="Jogler C."/>
        </authorList>
    </citation>
    <scope>NUCLEOTIDE SEQUENCE [LARGE SCALE GENOMIC DNA]</scope>
    <source>
        <strain evidence="2 3">Poly41</strain>
    </source>
</reference>
<evidence type="ECO:0000313" key="3">
    <source>
        <dbReference type="Proteomes" id="UP000319143"/>
    </source>
</evidence>